<evidence type="ECO:0008006" key="3">
    <source>
        <dbReference type="Google" id="ProtNLM"/>
    </source>
</evidence>
<reference evidence="1 2" key="1">
    <citation type="submission" date="2015-10" db="EMBL/GenBank/DDBJ databases">
        <title>Genome analyses suggest a sexual origin of heterokaryosis in a supposedly ancient asexual fungus.</title>
        <authorList>
            <person name="Ropars J."/>
            <person name="Sedzielewska K."/>
            <person name="Noel J."/>
            <person name="Charron P."/>
            <person name="Farinelli L."/>
            <person name="Marton T."/>
            <person name="Kruger M."/>
            <person name="Pelin A."/>
            <person name="Brachmann A."/>
            <person name="Corradi N."/>
        </authorList>
    </citation>
    <scope>NUCLEOTIDE SEQUENCE [LARGE SCALE GENOMIC DNA]</scope>
    <source>
        <strain evidence="1 2">A4</strain>
    </source>
</reference>
<dbReference type="EMBL" id="LLXI01000643">
    <property type="protein sequence ID" value="PKY48447.1"/>
    <property type="molecule type" value="Genomic_DNA"/>
</dbReference>
<accession>A0A2I1GPD6</accession>
<dbReference type="VEuPathDB" id="FungiDB:RhiirFUN_021384"/>
<keyword evidence="2" id="KW-1185">Reference proteome</keyword>
<dbReference type="VEuPathDB" id="FungiDB:FUN_009583"/>
<dbReference type="Proteomes" id="UP000234323">
    <property type="component" value="Unassembled WGS sequence"/>
</dbReference>
<proteinExistence type="predicted"/>
<sequence length="178" mass="20651">MYFFQSLEEEIMINIFKYIERPMNLILTCQKWSNVARNSRAKAEWLITQHGKIHALFYAVGLGPTFINVDVCEVLITERKVVISECFIRKLLDHFGTLDQKLIELKMEHNVEPFEFGTSSWASDLPLSVFTYLITKGYDNASRDLTLNLGDMELFHNCNISGGRENQYLNLANFPFIE</sequence>
<name>A0A2I1GPD6_9GLOM</name>
<comment type="caution">
    <text evidence="1">The sequence shown here is derived from an EMBL/GenBank/DDBJ whole genome shotgun (WGS) entry which is preliminary data.</text>
</comment>
<organism evidence="1 2">
    <name type="scientific">Rhizophagus irregularis</name>
    <dbReference type="NCBI Taxonomy" id="588596"/>
    <lineage>
        <taxon>Eukaryota</taxon>
        <taxon>Fungi</taxon>
        <taxon>Fungi incertae sedis</taxon>
        <taxon>Mucoromycota</taxon>
        <taxon>Glomeromycotina</taxon>
        <taxon>Glomeromycetes</taxon>
        <taxon>Glomerales</taxon>
        <taxon>Glomeraceae</taxon>
        <taxon>Rhizophagus</taxon>
    </lineage>
</organism>
<protein>
    <recommendedName>
        <fullName evidence="3">F-box domain-containing protein</fullName>
    </recommendedName>
</protein>
<dbReference type="VEuPathDB" id="FungiDB:RhiirA1_441247"/>
<gene>
    <name evidence="1" type="ORF">RhiirA4_228292</name>
</gene>
<evidence type="ECO:0000313" key="2">
    <source>
        <dbReference type="Proteomes" id="UP000234323"/>
    </source>
</evidence>
<dbReference type="AlphaFoldDB" id="A0A2I1GPD6"/>
<evidence type="ECO:0000313" key="1">
    <source>
        <dbReference type="EMBL" id="PKY48447.1"/>
    </source>
</evidence>